<evidence type="ECO:0000256" key="2">
    <source>
        <dbReference type="ARBA" id="ARBA00012237"/>
    </source>
</evidence>
<keyword evidence="4" id="KW-0808">Transferase</keyword>
<evidence type="ECO:0000259" key="10">
    <source>
        <dbReference type="PROSITE" id="PS51918"/>
    </source>
</evidence>
<reference evidence="11" key="1">
    <citation type="submission" date="2016-10" db="EMBL/GenBank/DDBJ databases">
        <authorList>
            <person name="de Groot N.N."/>
        </authorList>
    </citation>
    <scope>NUCLEOTIDE SEQUENCE</scope>
</reference>
<dbReference type="InterPro" id="IPR006638">
    <property type="entry name" value="Elp3/MiaA/NifB-like_rSAM"/>
</dbReference>
<sequence length="282" mass="31602">MMQPFKPKVKAPAPELLHEMNSVLEANSLTTVCEAAACPNRAECYGRGSATFMILGDTCTRACSFCNVKTGHGQKVDANEPLRLATAIQELGLKYVVITSVDRDDLKDYGAEHFASCVRSIKELSPEIKIELLTPDFRNNEDSLNAVIASDAYKLAHNQETVRRVTKSVRPQSDYDRSLKVLEYYAKNSKKIIKSSLMVGLGEREEELRESMRDLLDVGVSELTIGQYLQPTPQHHRVEKYYPQEFFDAMKEDAYAMGFHAVASGILVRSSYFAEELSNETS</sequence>
<evidence type="ECO:0000256" key="9">
    <source>
        <dbReference type="ARBA" id="ARBA00047326"/>
    </source>
</evidence>
<keyword evidence="7" id="KW-0408">Iron</keyword>
<dbReference type="PROSITE" id="PS51918">
    <property type="entry name" value="RADICAL_SAM"/>
    <property type="match status" value="1"/>
</dbReference>
<dbReference type="EC" id="2.8.1.8" evidence="2"/>
<evidence type="ECO:0000256" key="4">
    <source>
        <dbReference type="ARBA" id="ARBA00022679"/>
    </source>
</evidence>
<evidence type="ECO:0000256" key="3">
    <source>
        <dbReference type="ARBA" id="ARBA00022485"/>
    </source>
</evidence>
<proteinExistence type="inferred from homology"/>
<dbReference type="SUPFAM" id="SSF102114">
    <property type="entry name" value="Radical SAM enzymes"/>
    <property type="match status" value="1"/>
</dbReference>
<evidence type="ECO:0000313" key="11">
    <source>
        <dbReference type="EMBL" id="SFV66686.1"/>
    </source>
</evidence>
<dbReference type="NCBIfam" id="NF004019">
    <property type="entry name" value="PRK05481.1"/>
    <property type="match status" value="1"/>
</dbReference>
<evidence type="ECO:0000256" key="7">
    <source>
        <dbReference type="ARBA" id="ARBA00023004"/>
    </source>
</evidence>
<dbReference type="EMBL" id="FPHK01000102">
    <property type="protein sequence ID" value="SFV66686.1"/>
    <property type="molecule type" value="Genomic_DNA"/>
</dbReference>
<evidence type="ECO:0000256" key="8">
    <source>
        <dbReference type="ARBA" id="ARBA00023014"/>
    </source>
</evidence>
<dbReference type="SMART" id="SM00729">
    <property type="entry name" value="Elp3"/>
    <property type="match status" value="1"/>
</dbReference>
<dbReference type="SFLD" id="SFLDS00029">
    <property type="entry name" value="Radical_SAM"/>
    <property type="match status" value="1"/>
</dbReference>
<organism evidence="11">
    <name type="scientific">hydrothermal vent metagenome</name>
    <dbReference type="NCBI Taxonomy" id="652676"/>
    <lineage>
        <taxon>unclassified sequences</taxon>
        <taxon>metagenomes</taxon>
        <taxon>ecological metagenomes</taxon>
    </lineage>
</organism>
<dbReference type="HAMAP" id="MF_00206">
    <property type="entry name" value="Lipoyl_synth"/>
    <property type="match status" value="1"/>
</dbReference>
<dbReference type="Pfam" id="PF04055">
    <property type="entry name" value="Radical_SAM"/>
    <property type="match status" value="1"/>
</dbReference>
<dbReference type="InterPro" id="IPR007197">
    <property type="entry name" value="rSAM"/>
</dbReference>
<dbReference type="PANTHER" id="PTHR10949:SF0">
    <property type="entry name" value="LIPOYL SYNTHASE, MITOCHONDRIAL"/>
    <property type="match status" value="1"/>
</dbReference>
<dbReference type="Gene3D" id="3.20.20.70">
    <property type="entry name" value="Aldolase class I"/>
    <property type="match status" value="1"/>
</dbReference>
<evidence type="ECO:0000256" key="5">
    <source>
        <dbReference type="ARBA" id="ARBA00022691"/>
    </source>
</evidence>
<dbReference type="GO" id="GO:0046872">
    <property type="term" value="F:metal ion binding"/>
    <property type="evidence" value="ECO:0007669"/>
    <property type="project" value="UniProtKB-KW"/>
</dbReference>
<comment type="catalytic activity">
    <reaction evidence="9">
        <text>[[Fe-S] cluster scaffold protein carrying a second [4Fe-4S](2+) cluster] + N(6)-octanoyl-L-lysyl-[protein] + 2 oxidized [2Fe-2S]-[ferredoxin] + 2 S-adenosyl-L-methionine + 4 H(+) = [[Fe-S] cluster scaffold protein] + N(6)-[(R)-dihydrolipoyl]-L-lysyl-[protein] + 4 Fe(3+) + 2 hydrogen sulfide + 2 5'-deoxyadenosine + 2 L-methionine + 2 reduced [2Fe-2S]-[ferredoxin]</text>
        <dbReference type="Rhea" id="RHEA:16585"/>
        <dbReference type="Rhea" id="RHEA-COMP:9928"/>
        <dbReference type="Rhea" id="RHEA-COMP:10000"/>
        <dbReference type="Rhea" id="RHEA-COMP:10001"/>
        <dbReference type="Rhea" id="RHEA-COMP:10475"/>
        <dbReference type="Rhea" id="RHEA-COMP:14568"/>
        <dbReference type="Rhea" id="RHEA-COMP:14569"/>
        <dbReference type="ChEBI" id="CHEBI:15378"/>
        <dbReference type="ChEBI" id="CHEBI:17319"/>
        <dbReference type="ChEBI" id="CHEBI:29034"/>
        <dbReference type="ChEBI" id="CHEBI:29919"/>
        <dbReference type="ChEBI" id="CHEBI:33722"/>
        <dbReference type="ChEBI" id="CHEBI:33737"/>
        <dbReference type="ChEBI" id="CHEBI:33738"/>
        <dbReference type="ChEBI" id="CHEBI:57844"/>
        <dbReference type="ChEBI" id="CHEBI:59789"/>
        <dbReference type="ChEBI" id="CHEBI:78809"/>
        <dbReference type="ChEBI" id="CHEBI:83100"/>
        <dbReference type="EC" id="2.8.1.8"/>
    </reaction>
</comment>
<evidence type="ECO:0000256" key="1">
    <source>
        <dbReference type="ARBA" id="ARBA00001966"/>
    </source>
</evidence>
<dbReference type="InterPro" id="IPR058240">
    <property type="entry name" value="rSAM_sf"/>
</dbReference>
<evidence type="ECO:0000256" key="6">
    <source>
        <dbReference type="ARBA" id="ARBA00022723"/>
    </source>
</evidence>
<name>A0A1W1CLJ3_9ZZZZ</name>
<comment type="cofactor">
    <cofactor evidence="1">
        <name>[4Fe-4S] cluster</name>
        <dbReference type="ChEBI" id="CHEBI:49883"/>
    </cofactor>
</comment>
<dbReference type="PANTHER" id="PTHR10949">
    <property type="entry name" value="LIPOYL SYNTHASE"/>
    <property type="match status" value="1"/>
</dbReference>
<dbReference type="NCBIfam" id="NF009544">
    <property type="entry name" value="PRK12928.1"/>
    <property type="match status" value="1"/>
</dbReference>
<keyword evidence="3" id="KW-0004">4Fe-4S</keyword>
<dbReference type="GO" id="GO:0016992">
    <property type="term" value="F:lipoate synthase activity"/>
    <property type="evidence" value="ECO:0007669"/>
    <property type="project" value="UniProtKB-EC"/>
</dbReference>
<feature type="domain" description="Radical SAM core" evidence="10">
    <location>
        <begin position="45"/>
        <end position="260"/>
    </location>
</feature>
<keyword evidence="8" id="KW-0411">Iron-sulfur</keyword>
<protein>
    <recommendedName>
        <fullName evidence="2">lipoyl synthase</fullName>
        <ecNumber evidence="2">2.8.1.8</ecNumber>
    </recommendedName>
</protein>
<dbReference type="InterPro" id="IPR003698">
    <property type="entry name" value="Lipoyl_synth"/>
</dbReference>
<dbReference type="AlphaFoldDB" id="A0A1W1CLJ3"/>
<accession>A0A1W1CLJ3</accession>
<dbReference type="InterPro" id="IPR013785">
    <property type="entry name" value="Aldolase_TIM"/>
</dbReference>
<dbReference type="NCBIfam" id="TIGR00510">
    <property type="entry name" value="lipA"/>
    <property type="match status" value="1"/>
</dbReference>
<gene>
    <name evidence="11" type="ORF">MNB_SM-6-1240</name>
</gene>
<keyword evidence="5" id="KW-0949">S-adenosyl-L-methionine</keyword>
<dbReference type="GO" id="GO:0051539">
    <property type="term" value="F:4 iron, 4 sulfur cluster binding"/>
    <property type="evidence" value="ECO:0007669"/>
    <property type="project" value="UniProtKB-KW"/>
</dbReference>
<keyword evidence="6" id="KW-0479">Metal-binding</keyword>